<evidence type="ECO:0000313" key="2">
    <source>
        <dbReference type="Proteomes" id="UP000420635"/>
    </source>
</evidence>
<evidence type="ECO:0000313" key="1">
    <source>
        <dbReference type="EMBL" id="MQN89373.1"/>
    </source>
</evidence>
<name>A0A646HI27_9BACT</name>
<protein>
    <submittedName>
        <fullName evidence="1">Uncharacterized protein</fullName>
    </submittedName>
</protein>
<dbReference type="Proteomes" id="UP000420635">
    <property type="component" value="Unassembled WGS sequence"/>
</dbReference>
<proteinExistence type="predicted"/>
<dbReference type="EMBL" id="VZBQ01000059">
    <property type="protein sequence ID" value="MQN89373.1"/>
    <property type="molecule type" value="Genomic_DNA"/>
</dbReference>
<dbReference type="AlphaFoldDB" id="A0A646HI27"/>
<gene>
    <name evidence="1" type="ORF">F7D59_05760</name>
</gene>
<sequence>MEPITLITSAMTILSPYLVKSGEKIAEEMGASLWSWIKGKLSNNQQLPTSPSEPDKNTIQLQLMSEIARNAEFALSLEKKIQELKQKSCSQGIMNVENHGTVEKQINITNNSGSISL</sequence>
<accession>A0A646HI27</accession>
<reference evidence="2" key="1">
    <citation type="submission" date="2019-09" db="EMBL/GenBank/DDBJ databases">
        <title>Distinct polysaccharide growth profiles of human intestinal Prevotella copri isolates.</title>
        <authorList>
            <person name="Fehlner-Peach H."/>
            <person name="Magnabosco C."/>
            <person name="Raghavan V."/>
            <person name="Scher J.U."/>
            <person name="Tett A."/>
            <person name="Cox L.M."/>
            <person name="Gottsegen C."/>
            <person name="Watters A."/>
            <person name="Wiltshire- Gordon J.D."/>
            <person name="Segata N."/>
            <person name="Bonneau R."/>
            <person name="Littman D.R."/>
        </authorList>
    </citation>
    <scope>NUCLEOTIDE SEQUENCE [LARGE SCALE GENOMIC DNA]</scope>
    <source>
        <strain evidence="2">iP54</strain>
    </source>
</reference>
<dbReference type="RefSeq" id="WP_153113143.1">
    <property type="nucleotide sequence ID" value="NZ_VZAS01000075.1"/>
</dbReference>
<organism evidence="1 2">
    <name type="scientific">Segatella copri</name>
    <dbReference type="NCBI Taxonomy" id="165179"/>
    <lineage>
        <taxon>Bacteria</taxon>
        <taxon>Pseudomonadati</taxon>
        <taxon>Bacteroidota</taxon>
        <taxon>Bacteroidia</taxon>
        <taxon>Bacteroidales</taxon>
        <taxon>Prevotellaceae</taxon>
        <taxon>Segatella</taxon>
    </lineage>
</organism>
<comment type="caution">
    <text evidence="1">The sequence shown here is derived from an EMBL/GenBank/DDBJ whole genome shotgun (WGS) entry which is preliminary data.</text>
</comment>